<gene>
    <name evidence="1" type="ORF">S12H4_07334</name>
</gene>
<evidence type="ECO:0000313" key="1">
    <source>
        <dbReference type="EMBL" id="GAI59438.1"/>
    </source>
</evidence>
<dbReference type="EMBL" id="BARW01002691">
    <property type="protein sequence ID" value="GAI59438.1"/>
    <property type="molecule type" value="Genomic_DNA"/>
</dbReference>
<proteinExistence type="predicted"/>
<dbReference type="AlphaFoldDB" id="X1PUB6"/>
<name>X1PUB6_9ZZZZ</name>
<sequence length="84" mass="9825">MQSKVNLESVYENLREHLDKYPIGFPSSKTGADIRILKHLFEPEEAIIATLLTDRFTTLEKIYERSKLDMNISELKKKLDTITR</sequence>
<comment type="caution">
    <text evidence="1">The sequence shown here is derived from an EMBL/GenBank/DDBJ whole genome shotgun (WGS) entry which is preliminary data.</text>
</comment>
<accession>X1PUB6</accession>
<organism evidence="1">
    <name type="scientific">marine sediment metagenome</name>
    <dbReference type="NCBI Taxonomy" id="412755"/>
    <lineage>
        <taxon>unclassified sequences</taxon>
        <taxon>metagenomes</taxon>
        <taxon>ecological metagenomes</taxon>
    </lineage>
</organism>
<reference evidence="1" key="1">
    <citation type="journal article" date="2014" name="Front. Microbiol.">
        <title>High frequency of phylogenetically diverse reductive dehalogenase-homologous genes in deep subseafloor sedimentary metagenomes.</title>
        <authorList>
            <person name="Kawai M."/>
            <person name="Futagami T."/>
            <person name="Toyoda A."/>
            <person name="Takaki Y."/>
            <person name="Nishi S."/>
            <person name="Hori S."/>
            <person name="Arai W."/>
            <person name="Tsubouchi T."/>
            <person name="Morono Y."/>
            <person name="Uchiyama I."/>
            <person name="Ito T."/>
            <person name="Fujiyama A."/>
            <person name="Inagaki F."/>
            <person name="Takami H."/>
        </authorList>
    </citation>
    <scope>NUCLEOTIDE SEQUENCE</scope>
    <source>
        <strain evidence="1">Expedition CK06-06</strain>
    </source>
</reference>
<protein>
    <submittedName>
        <fullName evidence="1">Uncharacterized protein</fullName>
    </submittedName>
</protein>